<name>A0A4Y6V241_SACBS</name>
<organism evidence="1 2">
    <name type="scientific">Saccharibacillus brassicae</name>
    <dbReference type="NCBI Taxonomy" id="2583377"/>
    <lineage>
        <taxon>Bacteria</taxon>
        <taxon>Bacillati</taxon>
        <taxon>Bacillota</taxon>
        <taxon>Bacilli</taxon>
        <taxon>Bacillales</taxon>
        <taxon>Paenibacillaceae</taxon>
        <taxon>Saccharibacillus</taxon>
    </lineage>
</organism>
<gene>
    <name evidence="1" type="ORF">FFV09_22750</name>
</gene>
<dbReference type="EMBL" id="CP041217">
    <property type="protein sequence ID" value="QDH23434.1"/>
    <property type="molecule type" value="Genomic_DNA"/>
</dbReference>
<evidence type="ECO:0000313" key="2">
    <source>
        <dbReference type="Proteomes" id="UP000316968"/>
    </source>
</evidence>
<keyword evidence="2" id="KW-1185">Reference proteome</keyword>
<proteinExistence type="predicted"/>
<protein>
    <submittedName>
        <fullName evidence="1">Uncharacterized protein</fullName>
    </submittedName>
</protein>
<dbReference type="AlphaFoldDB" id="A0A4Y6V241"/>
<dbReference type="KEGG" id="saca:FFV09_22750"/>
<reference evidence="1 2" key="1">
    <citation type="submission" date="2019-06" db="EMBL/GenBank/DDBJ databases">
        <title>Saccharibacillus brassicae sp. nov., an endophytic bacterium isolated from Chinese cabbage seeds (Brassica pekinensis).</title>
        <authorList>
            <person name="Jiang L."/>
            <person name="Lee J."/>
            <person name="Kim S.W."/>
        </authorList>
    </citation>
    <scope>NUCLEOTIDE SEQUENCE [LARGE SCALE GENOMIC DNA]</scope>
    <source>
        <strain evidence="2">KCTC 43072 / ATSA2</strain>
    </source>
</reference>
<dbReference type="Proteomes" id="UP000316968">
    <property type="component" value="Chromosome"/>
</dbReference>
<evidence type="ECO:0000313" key="1">
    <source>
        <dbReference type="EMBL" id="QDH23434.1"/>
    </source>
</evidence>
<sequence>MNETQNPTNFEFFKKVMSDRLNWIEGDDSFKRREASEILALYLENFLHVVDQDEHDIWPAQSQKDAYIVECTRAYMEAYQEYIKEIRKY</sequence>
<dbReference type="RefSeq" id="WP_141449971.1">
    <property type="nucleotide sequence ID" value="NZ_CP041217.1"/>
</dbReference>
<accession>A0A4Y6V241</accession>